<dbReference type="Gene3D" id="3.30.40.10">
    <property type="entry name" value="Zinc/RING finger domain, C3HC4 (zinc finger)"/>
    <property type="match status" value="1"/>
</dbReference>
<comment type="catalytic activity">
    <reaction evidence="1">
        <text>S-ubiquitinyl-[E2 ubiquitin-conjugating enzyme]-L-cysteine + [acceptor protein]-L-lysine = [E2 ubiquitin-conjugating enzyme]-L-cysteine + N(6)-ubiquitinyl-[acceptor protein]-L-lysine.</text>
        <dbReference type="EC" id="2.3.2.27"/>
    </reaction>
</comment>
<evidence type="ECO:0000256" key="1">
    <source>
        <dbReference type="ARBA" id="ARBA00000900"/>
    </source>
</evidence>
<name>A0ABR2A3Z5_9ROSI</name>
<accession>A0ABR2A3Z5</accession>
<protein>
    <recommendedName>
        <fullName evidence="2">RING-type E3 ubiquitin transferase</fullName>
        <ecNumber evidence="2">2.3.2.27</ecNumber>
    </recommendedName>
</protein>
<keyword evidence="9" id="KW-1185">Reference proteome</keyword>
<dbReference type="PANTHER" id="PTHR15710">
    <property type="entry name" value="E3 UBIQUITIN-PROTEIN LIGASE PRAJA"/>
    <property type="match status" value="1"/>
</dbReference>
<keyword evidence="5" id="KW-0862">Zinc</keyword>
<comment type="caution">
    <text evidence="8">The sequence shown here is derived from an EMBL/GenBank/DDBJ whole genome shotgun (WGS) entry which is preliminary data.</text>
</comment>
<evidence type="ECO:0000256" key="6">
    <source>
        <dbReference type="PROSITE-ProRule" id="PRU00175"/>
    </source>
</evidence>
<evidence type="ECO:0000256" key="2">
    <source>
        <dbReference type="ARBA" id="ARBA00012483"/>
    </source>
</evidence>
<dbReference type="InterPro" id="IPR001841">
    <property type="entry name" value="Znf_RING"/>
</dbReference>
<keyword evidence="4 6" id="KW-0863">Zinc-finger</keyword>
<proteinExistence type="predicted"/>
<evidence type="ECO:0000256" key="3">
    <source>
        <dbReference type="ARBA" id="ARBA00022723"/>
    </source>
</evidence>
<dbReference type="SUPFAM" id="SSF57850">
    <property type="entry name" value="RING/U-box"/>
    <property type="match status" value="1"/>
</dbReference>
<dbReference type="PANTHER" id="PTHR15710:SF59">
    <property type="entry name" value="E3 UBIQUITIN-PROTEIN LIGASE SDIR1-LIKE"/>
    <property type="match status" value="1"/>
</dbReference>
<feature type="domain" description="RING-type" evidence="7">
    <location>
        <begin position="192"/>
        <end position="233"/>
    </location>
</feature>
<dbReference type="InterPro" id="IPR013083">
    <property type="entry name" value="Znf_RING/FYVE/PHD"/>
</dbReference>
<dbReference type="PROSITE" id="PS50089">
    <property type="entry name" value="ZF_RING_2"/>
    <property type="match status" value="1"/>
</dbReference>
<dbReference type="Proteomes" id="UP001472677">
    <property type="component" value="Unassembled WGS sequence"/>
</dbReference>
<dbReference type="Pfam" id="PF13639">
    <property type="entry name" value="zf-RING_2"/>
    <property type="match status" value="1"/>
</dbReference>
<evidence type="ECO:0000256" key="4">
    <source>
        <dbReference type="ARBA" id="ARBA00022771"/>
    </source>
</evidence>
<sequence>MASDSTDIIHNDFSHHVFLSDIICETHPVPLSQVQIELTITVTINFTCFDRVPALSLPVSRQETVTFDLLTLWEGRDQVRQILAPAFASVRLGADTPWYGMMVDKITRRALVIYDWTLSKGFNCKVLPLDSFIETSVLVSEDTLEFLMGSRALAESAAEFERNNHGMVPAQESSVKEMVTRVRMEDGGDEDCTVCLEGMEGGSYAARMPCSHMFHAECIEKWLKLSHYCPVCRFQMPH</sequence>
<evidence type="ECO:0000313" key="8">
    <source>
        <dbReference type="EMBL" id="KAK8487764.1"/>
    </source>
</evidence>
<evidence type="ECO:0000313" key="9">
    <source>
        <dbReference type="Proteomes" id="UP001472677"/>
    </source>
</evidence>
<evidence type="ECO:0000259" key="7">
    <source>
        <dbReference type="PROSITE" id="PS50089"/>
    </source>
</evidence>
<dbReference type="EMBL" id="JBBPBM010001059">
    <property type="protein sequence ID" value="KAK8487764.1"/>
    <property type="molecule type" value="Genomic_DNA"/>
</dbReference>
<dbReference type="EC" id="2.3.2.27" evidence="2"/>
<dbReference type="SMART" id="SM00184">
    <property type="entry name" value="RING"/>
    <property type="match status" value="1"/>
</dbReference>
<reference evidence="8 9" key="1">
    <citation type="journal article" date="2024" name="G3 (Bethesda)">
        <title>Genome assembly of Hibiscus sabdariffa L. provides insights into metabolisms of medicinal natural products.</title>
        <authorList>
            <person name="Kim T."/>
        </authorList>
    </citation>
    <scope>NUCLEOTIDE SEQUENCE [LARGE SCALE GENOMIC DNA]</scope>
    <source>
        <strain evidence="8">TK-2024</strain>
        <tissue evidence="8">Old leaves</tissue>
    </source>
</reference>
<keyword evidence="3" id="KW-0479">Metal-binding</keyword>
<organism evidence="8 9">
    <name type="scientific">Hibiscus sabdariffa</name>
    <name type="common">roselle</name>
    <dbReference type="NCBI Taxonomy" id="183260"/>
    <lineage>
        <taxon>Eukaryota</taxon>
        <taxon>Viridiplantae</taxon>
        <taxon>Streptophyta</taxon>
        <taxon>Embryophyta</taxon>
        <taxon>Tracheophyta</taxon>
        <taxon>Spermatophyta</taxon>
        <taxon>Magnoliopsida</taxon>
        <taxon>eudicotyledons</taxon>
        <taxon>Gunneridae</taxon>
        <taxon>Pentapetalae</taxon>
        <taxon>rosids</taxon>
        <taxon>malvids</taxon>
        <taxon>Malvales</taxon>
        <taxon>Malvaceae</taxon>
        <taxon>Malvoideae</taxon>
        <taxon>Hibiscus</taxon>
    </lineage>
</organism>
<gene>
    <name evidence="8" type="ORF">V6N12_058170</name>
</gene>
<evidence type="ECO:0000256" key="5">
    <source>
        <dbReference type="ARBA" id="ARBA00022833"/>
    </source>
</evidence>